<dbReference type="Proteomes" id="UP000003759">
    <property type="component" value="Chromosome"/>
</dbReference>
<reference evidence="2 3" key="1">
    <citation type="journal article" date="2012" name="BMC Genomics">
        <title>Comparative genomics of Brachyspira pilosicoli strains: genome rearrangements, reductions and correlation of genetic compliment with phenotypic diversity.</title>
        <authorList>
            <person name="Mappley L.J."/>
            <person name="Black M.L."/>
            <person name="Abuoun M."/>
            <person name="Darby A.C."/>
            <person name="Woodward M.J."/>
            <person name="Parkhill J."/>
            <person name="Turner A.K."/>
            <person name="Bellgard M.I."/>
            <person name="La T."/>
            <person name="Phillips N.D."/>
            <person name="La Ragione R.M."/>
            <person name="Hampson D.J."/>
        </authorList>
    </citation>
    <scope>NUCLEOTIDE SEQUENCE [LARGE SCALE GENOMIC DNA]</scope>
    <source>
        <strain evidence="2">WesB</strain>
    </source>
</reference>
<sequence>MGFIDKHNANKKLSIWTSIISFILGWIVVFYLIIIKGLTPSKDWGVALLIIVLGLSSVSMGSDLRGFLKILKGVNEKRLEESNIVKDNKENDSNNN</sequence>
<evidence type="ECO:0000313" key="3">
    <source>
        <dbReference type="Proteomes" id="UP000003759"/>
    </source>
</evidence>
<feature type="transmembrane region" description="Helical" evidence="1">
    <location>
        <begin position="46"/>
        <end position="68"/>
    </location>
</feature>
<dbReference type="OrthoDB" id="309055at2"/>
<keyword evidence="1" id="KW-0472">Membrane</keyword>
<evidence type="ECO:0000256" key="1">
    <source>
        <dbReference type="SAM" id="Phobius"/>
    </source>
</evidence>
<name>K0JF36_BRAPL</name>
<evidence type="ECO:0000313" key="2">
    <source>
        <dbReference type="EMBL" id="CCG55768.1"/>
    </source>
</evidence>
<dbReference type="EMBL" id="HE793032">
    <property type="protein sequence ID" value="CCG55768.1"/>
    <property type="molecule type" value="Genomic_DNA"/>
</dbReference>
<dbReference type="RefSeq" id="WP_014932269.1">
    <property type="nucleotide sequence ID" value="NC_018604.1"/>
</dbReference>
<keyword evidence="1" id="KW-0812">Transmembrane</keyword>
<gene>
    <name evidence="2" type="ORF">WESB_0297</name>
</gene>
<dbReference type="PATRIC" id="fig|1161918.5.peg.1991"/>
<dbReference type="HOGENOM" id="CLU_2491707_0_0_12"/>
<dbReference type="AlphaFoldDB" id="K0JF36"/>
<accession>K0JF36</accession>
<proteinExistence type="predicted"/>
<organism evidence="2 3">
    <name type="scientific">Brachyspira pilosicoli WesB</name>
    <dbReference type="NCBI Taxonomy" id="1161918"/>
    <lineage>
        <taxon>Bacteria</taxon>
        <taxon>Pseudomonadati</taxon>
        <taxon>Spirochaetota</taxon>
        <taxon>Spirochaetia</taxon>
        <taxon>Brachyspirales</taxon>
        <taxon>Brachyspiraceae</taxon>
        <taxon>Brachyspira</taxon>
    </lineage>
</organism>
<protein>
    <submittedName>
        <fullName evidence="2">Putative VSH-1 holin protein</fullName>
    </submittedName>
</protein>
<feature type="transmembrane region" description="Helical" evidence="1">
    <location>
        <begin position="13"/>
        <end position="34"/>
    </location>
</feature>
<keyword evidence="1" id="KW-1133">Transmembrane helix</keyword>
<dbReference type="KEGG" id="bpw:WESB_0297"/>